<name>A0A955LL80_UNCKA</name>
<dbReference type="PANTHER" id="PTHR30446:SF0">
    <property type="entry name" value="RECOMBINATION PROTEIN RECR"/>
    <property type="match status" value="1"/>
</dbReference>
<feature type="domain" description="Toprim" evidence="8">
    <location>
        <begin position="81"/>
        <end position="184"/>
    </location>
</feature>
<dbReference type="PROSITE" id="PS01300">
    <property type="entry name" value="RECR"/>
    <property type="match status" value="1"/>
</dbReference>
<keyword evidence="5 7" id="KW-0233">DNA recombination</keyword>
<sequence>MRTIPASVDKLIEQLKRLPGIGPRSAERLTFYLLRMPQDEVVELAMDINNARMNSSVCEECFTISEGRLCPVCQNTFRNRSQIMVVEEPLDMLAIEKTGRYEGVYHVLGGVIDPVRGIGAEELNVKELINRVAGYLGNYDSIEVILATNPSTEGETTALYLRKVMKDVQDYDRVRLTRIARGLPVGGDVEYADPITLQRALEGRDEY</sequence>
<dbReference type="PROSITE" id="PS50880">
    <property type="entry name" value="TOPRIM"/>
    <property type="match status" value="1"/>
</dbReference>
<dbReference type="Gene3D" id="1.10.8.420">
    <property type="entry name" value="RecR Domain 1"/>
    <property type="match status" value="1"/>
</dbReference>
<comment type="caution">
    <text evidence="9">The sequence shown here is derived from an EMBL/GenBank/DDBJ whole genome shotgun (WGS) entry which is preliminary data.</text>
</comment>
<evidence type="ECO:0000256" key="3">
    <source>
        <dbReference type="ARBA" id="ARBA00022771"/>
    </source>
</evidence>
<dbReference type="Gene3D" id="3.40.1360.10">
    <property type="match status" value="1"/>
</dbReference>
<dbReference type="Proteomes" id="UP000751518">
    <property type="component" value="Unassembled WGS sequence"/>
</dbReference>
<evidence type="ECO:0000259" key="8">
    <source>
        <dbReference type="PROSITE" id="PS50880"/>
    </source>
</evidence>
<dbReference type="SUPFAM" id="SSF111304">
    <property type="entry name" value="Recombination protein RecR"/>
    <property type="match status" value="1"/>
</dbReference>
<dbReference type="GO" id="GO:0006281">
    <property type="term" value="P:DNA repair"/>
    <property type="evidence" value="ECO:0007669"/>
    <property type="project" value="UniProtKB-UniRule"/>
</dbReference>
<dbReference type="EMBL" id="JAGQKZ010000010">
    <property type="protein sequence ID" value="MCA9391911.1"/>
    <property type="molecule type" value="Genomic_DNA"/>
</dbReference>
<evidence type="ECO:0000256" key="5">
    <source>
        <dbReference type="ARBA" id="ARBA00023172"/>
    </source>
</evidence>
<dbReference type="InterPro" id="IPR015967">
    <property type="entry name" value="Rcmb_RecR_Znf"/>
</dbReference>
<dbReference type="GO" id="GO:0003677">
    <property type="term" value="F:DNA binding"/>
    <property type="evidence" value="ECO:0007669"/>
    <property type="project" value="UniProtKB-UniRule"/>
</dbReference>
<evidence type="ECO:0000313" key="10">
    <source>
        <dbReference type="Proteomes" id="UP000751518"/>
    </source>
</evidence>
<dbReference type="InterPro" id="IPR023627">
    <property type="entry name" value="Rcmb_RecR"/>
</dbReference>
<reference evidence="9" key="1">
    <citation type="submission" date="2020-04" db="EMBL/GenBank/DDBJ databases">
        <authorList>
            <person name="Zhang T."/>
        </authorList>
    </citation>
    <scope>NUCLEOTIDE SEQUENCE</scope>
    <source>
        <strain evidence="9">HKST-UBA03</strain>
    </source>
</reference>
<keyword evidence="2 7" id="KW-0227">DNA damage</keyword>
<dbReference type="Pfam" id="PF13662">
    <property type="entry name" value="Toprim_4"/>
    <property type="match status" value="1"/>
</dbReference>
<evidence type="ECO:0000256" key="7">
    <source>
        <dbReference type="HAMAP-Rule" id="MF_00017"/>
    </source>
</evidence>
<keyword evidence="6 7" id="KW-0234">DNA repair</keyword>
<gene>
    <name evidence="7 9" type="primary">recR</name>
    <name evidence="9" type="ORF">KC614_01760</name>
</gene>
<dbReference type="Pfam" id="PF21175">
    <property type="entry name" value="RecR_C"/>
    <property type="match status" value="1"/>
</dbReference>
<dbReference type="InterPro" id="IPR034137">
    <property type="entry name" value="TOPRIM_RecR"/>
</dbReference>
<evidence type="ECO:0000256" key="6">
    <source>
        <dbReference type="ARBA" id="ARBA00023204"/>
    </source>
</evidence>
<organism evidence="9 10">
    <name type="scientific">candidate division WWE3 bacterium</name>
    <dbReference type="NCBI Taxonomy" id="2053526"/>
    <lineage>
        <taxon>Bacteria</taxon>
        <taxon>Katanobacteria</taxon>
    </lineage>
</organism>
<dbReference type="PANTHER" id="PTHR30446">
    <property type="entry name" value="RECOMBINATION PROTEIN RECR"/>
    <property type="match status" value="1"/>
</dbReference>
<feature type="zinc finger region" description="C4-type" evidence="7">
    <location>
        <begin position="58"/>
        <end position="73"/>
    </location>
</feature>
<accession>A0A955LL80</accession>
<dbReference type="InterPro" id="IPR006171">
    <property type="entry name" value="TOPRIM_dom"/>
</dbReference>
<keyword evidence="4 7" id="KW-0862">Zinc</keyword>
<comment type="function">
    <text evidence="7">May play a role in DNA repair. It seems to be involved in an RecBC-independent recombinational process of DNA repair. It may act with RecF and RecO.</text>
</comment>
<protein>
    <recommendedName>
        <fullName evidence="7">Recombination protein RecR</fullName>
    </recommendedName>
</protein>
<dbReference type="InterPro" id="IPR000093">
    <property type="entry name" value="DNA_Rcmb_RecR"/>
</dbReference>
<keyword evidence="3 7" id="KW-0863">Zinc-finger</keyword>
<reference evidence="9" key="2">
    <citation type="journal article" date="2021" name="Microbiome">
        <title>Successional dynamics and alternative stable states in a saline activated sludge microbial community over 9 years.</title>
        <authorList>
            <person name="Wang Y."/>
            <person name="Ye J."/>
            <person name="Ju F."/>
            <person name="Liu L."/>
            <person name="Boyd J.A."/>
            <person name="Deng Y."/>
            <person name="Parks D.H."/>
            <person name="Jiang X."/>
            <person name="Yin X."/>
            <person name="Woodcroft B.J."/>
            <person name="Tyson G.W."/>
            <person name="Hugenholtz P."/>
            <person name="Polz M.F."/>
            <person name="Zhang T."/>
        </authorList>
    </citation>
    <scope>NUCLEOTIDE SEQUENCE</scope>
    <source>
        <strain evidence="9">HKST-UBA03</strain>
    </source>
</reference>
<proteinExistence type="inferred from homology"/>
<dbReference type="HAMAP" id="MF_00017">
    <property type="entry name" value="RecR"/>
    <property type="match status" value="1"/>
</dbReference>
<dbReference type="GO" id="GO:0006310">
    <property type="term" value="P:DNA recombination"/>
    <property type="evidence" value="ECO:0007669"/>
    <property type="project" value="UniProtKB-UniRule"/>
</dbReference>
<dbReference type="Gene3D" id="6.10.250.240">
    <property type="match status" value="1"/>
</dbReference>
<dbReference type="GO" id="GO:0008270">
    <property type="term" value="F:zinc ion binding"/>
    <property type="evidence" value="ECO:0007669"/>
    <property type="project" value="UniProtKB-KW"/>
</dbReference>
<evidence type="ECO:0000256" key="2">
    <source>
        <dbReference type="ARBA" id="ARBA00022763"/>
    </source>
</evidence>
<dbReference type="NCBIfam" id="TIGR00615">
    <property type="entry name" value="recR"/>
    <property type="match status" value="1"/>
</dbReference>
<dbReference type="SMART" id="SM00493">
    <property type="entry name" value="TOPRIM"/>
    <property type="match status" value="1"/>
</dbReference>
<dbReference type="Pfam" id="PF21176">
    <property type="entry name" value="RecR_HhH"/>
    <property type="match status" value="1"/>
</dbReference>
<dbReference type="AlphaFoldDB" id="A0A955LL80"/>
<evidence type="ECO:0000256" key="1">
    <source>
        <dbReference type="ARBA" id="ARBA00022723"/>
    </source>
</evidence>
<comment type="similarity">
    <text evidence="7">Belongs to the RecR family.</text>
</comment>
<evidence type="ECO:0000256" key="4">
    <source>
        <dbReference type="ARBA" id="ARBA00022833"/>
    </source>
</evidence>
<evidence type="ECO:0000313" key="9">
    <source>
        <dbReference type="EMBL" id="MCA9391911.1"/>
    </source>
</evidence>
<dbReference type="CDD" id="cd01025">
    <property type="entry name" value="TOPRIM_recR"/>
    <property type="match status" value="1"/>
</dbReference>
<keyword evidence="1 7" id="KW-0479">Metal-binding</keyword>